<dbReference type="EMBL" id="JACHXE010000010">
    <property type="protein sequence ID" value="MBB3080892.1"/>
    <property type="molecule type" value="Genomic_DNA"/>
</dbReference>
<sequence>MSFEGFPVGGWRTRTVPAHRAAGSPAVLVVRSRGPLTSFTITPVIDTPKVKRTGGYLLQTWGTAPHTFVLPGEYTHVEVARAGRESNGFARWHLDRIDVDELRPLRGRVIGTGSEVFSWRGSEGRFRFDFTDKYRRNSFGFFSFDDGREDRLESDGDTRGTATIPGPGFVRIQSPGTWTVNVV</sequence>
<evidence type="ECO:0000313" key="1">
    <source>
        <dbReference type="EMBL" id="MBB3080892.1"/>
    </source>
</evidence>
<dbReference type="RefSeq" id="WP_184599021.1">
    <property type="nucleotide sequence ID" value="NZ_BMUP01000002.1"/>
</dbReference>
<accession>A0A7W4ZYK3</accession>
<keyword evidence="2" id="KW-1185">Reference proteome</keyword>
<protein>
    <submittedName>
        <fullName evidence="1">Uncharacterized protein</fullName>
    </submittedName>
</protein>
<name>A0A7W4ZYK3_9ACTN</name>
<organism evidence="1 2">
    <name type="scientific">Streptomyces violarus</name>
    <dbReference type="NCBI Taxonomy" id="67380"/>
    <lineage>
        <taxon>Bacteria</taxon>
        <taxon>Bacillati</taxon>
        <taxon>Actinomycetota</taxon>
        <taxon>Actinomycetes</taxon>
        <taxon>Kitasatosporales</taxon>
        <taxon>Streptomycetaceae</taxon>
        <taxon>Streptomyces</taxon>
    </lineage>
</organism>
<dbReference type="AlphaFoldDB" id="A0A7W4ZYK3"/>
<gene>
    <name evidence="1" type="ORF">FHS41_007446</name>
</gene>
<proteinExistence type="predicted"/>
<comment type="caution">
    <text evidence="1">The sequence shown here is derived from an EMBL/GenBank/DDBJ whole genome shotgun (WGS) entry which is preliminary data.</text>
</comment>
<dbReference type="Proteomes" id="UP000572907">
    <property type="component" value="Unassembled WGS sequence"/>
</dbReference>
<reference evidence="1 2" key="1">
    <citation type="submission" date="2020-08" db="EMBL/GenBank/DDBJ databases">
        <title>Genomic Encyclopedia of Type Strains, Phase III (KMG-III): the genomes of soil and plant-associated and newly described type strains.</title>
        <authorList>
            <person name="Whitman W."/>
        </authorList>
    </citation>
    <scope>NUCLEOTIDE SEQUENCE [LARGE SCALE GENOMIC DNA]</scope>
    <source>
        <strain evidence="1 2">CECT 3237</strain>
    </source>
</reference>
<evidence type="ECO:0000313" key="2">
    <source>
        <dbReference type="Proteomes" id="UP000572907"/>
    </source>
</evidence>